<feature type="transmembrane region" description="Helical" evidence="2">
    <location>
        <begin position="33"/>
        <end position="65"/>
    </location>
</feature>
<feature type="region of interest" description="Disordered" evidence="1">
    <location>
        <begin position="1"/>
        <end position="24"/>
    </location>
</feature>
<evidence type="ECO:0000313" key="4">
    <source>
        <dbReference type="Proteomes" id="UP000320176"/>
    </source>
</evidence>
<evidence type="ECO:0000256" key="1">
    <source>
        <dbReference type="SAM" id="MobiDB-lite"/>
    </source>
</evidence>
<evidence type="ECO:0000256" key="2">
    <source>
        <dbReference type="SAM" id="Phobius"/>
    </source>
</evidence>
<proteinExistence type="predicted"/>
<feature type="transmembrane region" description="Helical" evidence="2">
    <location>
        <begin position="77"/>
        <end position="97"/>
    </location>
</feature>
<dbReference type="AlphaFoldDB" id="A0A5C6AQ80"/>
<protein>
    <submittedName>
        <fullName evidence="3">Uncharacterized protein</fullName>
    </submittedName>
</protein>
<evidence type="ECO:0000313" key="3">
    <source>
        <dbReference type="EMBL" id="TWU01236.1"/>
    </source>
</evidence>
<organism evidence="3 4">
    <name type="scientific">Stieleria varia</name>
    <dbReference type="NCBI Taxonomy" id="2528005"/>
    <lineage>
        <taxon>Bacteria</taxon>
        <taxon>Pseudomonadati</taxon>
        <taxon>Planctomycetota</taxon>
        <taxon>Planctomycetia</taxon>
        <taxon>Pirellulales</taxon>
        <taxon>Pirellulaceae</taxon>
        <taxon>Stieleria</taxon>
    </lineage>
</organism>
<keyword evidence="2" id="KW-0812">Transmembrane</keyword>
<dbReference type="OrthoDB" id="9963842at2"/>
<sequence>MQLNPYESPPPGYTRPKKPTPPPGSTFTRTMSAALAMFGSIFLIPAMVFCVFWPGVLVWICWLLIAMNQRWLDHPMFWTYSLFWNSLMVAWLSYTIWWQYTGGPHWDRASAFMIGHSTVACIVSVISIVITYRQPRTFSRASHDRRS</sequence>
<dbReference type="EMBL" id="SJPN01000005">
    <property type="protein sequence ID" value="TWU01236.1"/>
    <property type="molecule type" value="Genomic_DNA"/>
</dbReference>
<keyword evidence="4" id="KW-1185">Reference proteome</keyword>
<accession>A0A5C6AQ80</accession>
<feature type="transmembrane region" description="Helical" evidence="2">
    <location>
        <begin position="109"/>
        <end position="132"/>
    </location>
</feature>
<feature type="compositionally biased region" description="Pro residues" evidence="1">
    <location>
        <begin position="7"/>
        <end position="24"/>
    </location>
</feature>
<keyword evidence="2" id="KW-0472">Membrane</keyword>
<gene>
    <name evidence="3" type="ORF">Pla52n_46090</name>
</gene>
<name>A0A5C6AQ80_9BACT</name>
<reference evidence="3 4" key="1">
    <citation type="submission" date="2019-02" db="EMBL/GenBank/DDBJ databases">
        <title>Deep-cultivation of Planctomycetes and their phenomic and genomic characterization uncovers novel biology.</title>
        <authorList>
            <person name="Wiegand S."/>
            <person name="Jogler M."/>
            <person name="Boedeker C."/>
            <person name="Pinto D."/>
            <person name="Vollmers J."/>
            <person name="Rivas-Marin E."/>
            <person name="Kohn T."/>
            <person name="Peeters S.H."/>
            <person name="Heuer A."/>
            <person name="Rast P."/>
            <person name="Oberbeckmann S."/>
            <person name="Bunk B."/>
            <person name="Jeske O."/>
            <person name="Meyerdierks A."/>
            <person name="Storesund J.E."/>
            <person name="Kallscheuer N."/>
            <person name="Luecker S."/>
            <person name="Lage O.M."/>
            <person name="Pohl T."/>
            <person name="Merkel B.J."/>
            <person name="Hornburger P."/>
            <person name="Mueller R.-W."/>
            <person name="Bruemmer F."/>
            <person name="Labrenz M."/>
            <person name="Spormann A.M."/>
            <person name="Op Den Camp H."/>
            <person name="Overmann J."/>
            <person name="Amann R."/>
            <person name="Jetten M.S.M."/>
            <person name="Mascher T."/>
            <person name="Medema M.H."/>
            <person name="Devos D.P."/>
            <person name="Kaster A.-K."/>
            <person name="Ovreas L."/>
            <person name="Rohde M."/>
            <person name="Galperin M.Y."/>
            <person name="Jogler C."/>
        </authorList>
    </citation>
    <scope>NUCLEOTIDE SEQUENCE [LARGE SCALE GENOMIC DNA]</scope>
    <source>
        <strain evidence="3 4">Pla52n</strain>
    </source>
</reference>
<dbReference type="Proteomes" id="UP000320176">
    <property type="component" value="Unassembled WGS sequence"/>
</dbReference>
<keyword evidence="2" id="KW-1133">Transmembrane helix</keyword>
<dbReference type="RefSeq" id="WP_146521691.1">
    <property type="nucleotide sequence ID" value="NZ_CP151726.1"/>
</dbReference>
<comment type="caution">
    <text evidence="3">The sequence shown here is derived from an EMBL/GenBank/DDBJ whole genome shotgun (WGS) entry which is preliminary data.</text>
</comment>